<dbReference type="InterPro" id="IPR032466">
    <property type="entry name" value="Metal_Hydrolase"/>
</dbReference>
<dbReference type="Pfam" id="PF01979">
    <property type="entry name" value="Amidohydro_1"/>
    <property type="match status" value="1"/>
</dbReference>
<gene>
    <name evidence="6" type="ORF">MNBD_ALPHA09-1005</name>
</gene>
<feature type="domain" description="Amidohydrolase-related" evidence="5">
    <location>
        <begin position="75"/>
        <end position="298"/>
    </location>
</feature>
<proteinExistence type="predicted"/>
<evidence type="ECO:0000313" key="6">
    <source>
        <dbReference type="EMBL" id="VAW11114.1"/>
    </source>
</evidence>
<dbReference type="InterPro" id="IPR051607">
    <property type="entry name" value="Metallo-dep_hydrolases"/>
</dbReference>
<dbReference type="EMBL" id="UOEM01000028">
    <property type="protein sequence ID" value="VAW11114.1"/>
    <property type="molecule type" value="Genomic_DNA"/>
</dbReference>
<dbReference type="PANTHER" id="PTHR11271">
    <property type="entry name" value="GUANINE DEAMINASE"/>
    <property type="match status" value="1"/>
</dbReference>
<evidence type="ECO:0000259" key="5">
    <source>
        <dbReference type="Pfam" id="PF01979"/>
    </source>
</evidence>
<comment type="cofactor">
    <cofactor evidence="1">
        <name>Zn(2+)</name>
        <dbReference type="ChEBI" id="CHEBI:29105"/>
    </cofactor>
</comment>
<evidence type="ECO:0000256" key="4">
    <source>
        <dbReference type="ARBA" id="ARBA00022833"/>
    </source>
</evidence>
<dbReference type="GO" id="GO:0046872">
    <property type="term" value="F:metal ion binding"/>
    <property type="evidence" value="ECO:0007669"/>
    <property type="project" value="UniProtKB-KW"/>
</dbReference>
<protein>
    <submittedName>
        <fullName evidence="6">Formiminoglutamic iminohydrolase</fullName>
        <ecNumber evidence="6">3.5.3.13</ecNumber>
    </submittedName>
</protein>
<dbReference type="InterPro" id="IPR011059">
    <property type="entry name" value="Metal-dep_hydrolase_composite"/>
</dbReference>
<accession>A0A3B0TR45</accession>
<dbReference type="AlphaFoldDB" id="A0A3B0TR45"/>
<dbReference type="GO" id="GO:0050416">
    <property type="term" value="F:formimidoylglutamate deiminase activity"/>
    <property type="evidence" value="ECO:0007669"/>
    <property type="project" value="UniProtKB-EC"/>
</dbReference>
<sequence>TAYDDPAEMSARIAAAAQTTGIGLTLLPVLYRRGSLDNRPVSGGQVRFGCTRDRYEALMASAEKAMFQLDADCNLGVAPHSLRAVSAQDLSWVQDLRPGLPVHIHIAEQTAEIADVEAAYGARPVEWLLDTIAVDARWCLVHATHMTAVEVAGLAASGSVAGLCPVTECNLGDGIFAGAEFLNQGGRIGIGSDSNVRICLAEELRTLEYSQRLRDQRRVVLTQDGLSVGRTLFSAACRGGAQATNRGTGQIATGQLADLVTLDSAAIHTSGLSGDTLLDGWIFAGDDSLVRDVFSAGRHLVSEGVHKNRAAIIGGFRRTLEKLRAEL</sequence>
<dbReference type="SUPFAM" id="SSF51338">
    <property type="entry name" value="Composite domain of metallo-dependent hydrolases"/>
    <property type="match status" value="1"/>
</dbReference>
<evidence type="ECO:0000256" key="1">
    <source>
        <dbReference type="ARBA" id="ARBA00001947"/>
    </source>
</evidence>
<organism evidence="6">
    <name type="scientific">hydrothermal vent metagenome</name>
    <dbReference type="NCBI Taxonomy" id="652676"/>
    <lineage>
        <taxon>unclassified sequences</taxon>
        <taxon>metagenomes</taxon>
        <taxon>ecological metagenomes</taxon>
    </lineage>
</organism>
<dbReference type="InterPro" id="IPR006680">
    <property type="entry name" value="Amidohydro-rel"/>
</dbReference>
<dbReference type="PANTHER" id="PTHR11271:SF48">
    <property type="entry name" value="AMIDOHYDROLASE-RELATED DOMAIN-CONTAINING PROTEIN"/>
    <property type="match status" value="1"/>
</dbReference>
<keyword evidence="4" id="KW-0862">Zinc</keyword>
<dbReference type="Gene3D" id="3.20.20.140">
    <property type="entry name" value="Metal-dependent hydrolases"/>
    <property type="match status" value="1"/>
</dbReference>
<dbReference type="SUPFAM" id="SSF51556">
    <property type="entry name" value="Metallo-dependent hydrolases"/>
    <property type="match status" value="1"/>
</dbReference>
<evidence type="ECO:0000256" key="2">
    <source>
        <dbReference type="ARBA" id="ARBA00022723"/>
    </source>
</evidence>
<dbReference type="GO" id="GO:0019239">
    <property type="term" value="F:deaminase activity"/>
    <property type="evidence" value="ECO:0007669"/>
    <property type="project" value="TreeGrafter"/>
</dbReference>
<keyword evidence="3 6" id="KW-0378">Hydrolase</keyword>
<feature type="non-terminal residue" evidence="6">
    <location>
        <position position="1"/>
    </location>
</feature>
<keyword evidence="2" id="KW-0479">Metal-binding</keyword>
<reference evidence="6" key="1">
    <citation type="submission" date="2018-06" db="EMBL/GenBank/DDBJ databases">
        <authorList>
            <person name="Zhirakovskaya E."/>
        </authorList>
    </citation>
    <scope>NUCLEOTIDE SEQUENCE</scope>
</reference>
<dbReference type="GO" id="GO:0005829">
    <property type="term" value="C:cytosol"/>
    <property type="evidence" value="ECO:0007669"/>
    <property type="project" value="TreeGrafter"/>
</dbReference>
<dbReference type="EC" id="3.5.3.13" evidence="6"/>
<name>A0A3B0TR45_9ZZZZ</name>
<evidence type="ECO:0000256" key="3">
    <source>
        <dbReference type="ARBA" id="ARBA00022801"/>
    </source>
</evidence>